<evidence type="ECO:0000256" key="8">
    <source>
        <dbReference type="ARBA" id="ARBA00022692"/>
    </source>
</evidence>
<evidence type="ECO:0000256" key="1">
    <source>
        <dbReference type="ARBA" id="ARBA00004389"/>
    </source>
</evidence>
<dbReference type="Pfam" id="PF00534">
    <property type="entry name" value="Glycos_transf_1"/>
    <property type="match status" value="1"/>
</dbReference>
<dbReference type="Gene3D" id="3.40.50.2000">
    <property type="entry name" value="Glycogen Phosphorylase B"/>
    <property type="match status" value="1"/>
</dbReference>
<name>A0A0P4W684_SCYOL</name>
<organism evidence="17">
    <name type="scientific">Scylla olivacea</name>
    <name type="common">Orange mud crab</name>
    <name type="synonym">Cancer olivacea</name>
    <dbReference type="NCBI Taxonomy" id="85551"/>
    <lineage>
        <taxon>Eukaryota</taxon>
        <taxon>Metazoa</taxon>
        <taxon>Ecdysozoa</taxon>
        <taxon>Arthropoda</taxon>
        <taxon>Crustacea</taxon>
        <taxon>Multicrustacea</taxon>
        <taxon>Malacostraca</taxon>
        <taxon>Eumalacostraca</taxon>
        <taxon>Eucarida</taxon>
        <taxon>Decapoda</taxon>
        <taxon>Pleocyemata</taxon>
        <taxon>Brachyura</taxon>
        <taxon>Eubrachyura</taxon>
        <taxon>Portunoidea</taxon>
        <taxon>Portunidae</taxon>
        <taxon>Portuninae</taxon>
        <taxon>Scylla</taxon>
    </lineage>
</organism>
<evidence type="ECO:0000256" key="4">
    <source>
        <dbReference type="ARBA" id="ARBA00012645"/>
    </source>
</evidence>
<reference evidence="17" key="1">
    <citation type="submission" date="2015-09" db="EMBL/GenBank/DDBJ databases">
        <title>Scylla olivacea transcriptome.</title>
        <authorList>
            <person name="Ikhwanuddin M."/>
        </authorList>
    </citation>
    <scope>NUCLEOTIDE SEQUENCE</scope>
</reference>
<comment type="similarity">
    <text evidence="3 14">Belongs to the glycosyltransferase group 1 family. Glycosyltransferase 4 subfamily.</text>
</comment>
<evidence type="ECO:0000256" key="10">
    <source>
        <dbReference type="ARBA" id="ARBA00022989"/>
    </source>
</evidence>
<keyword evidence="8 14" id="KW-0812">Transmembrane</keyword>
<feature type="transmembrane region" description="Helical" evidence="14">
    <location>
        <begin position="29"/>
        <end position="55"/>
    </location>
</feature>
<evidence type="ECO:0000313" key="17">
    <source>
        <dbReference type="EMBL" id="JAI61657.1"/>
    </source>
</evidence>
<evidence type="ECO:0000256" key="5">
    <source>
        <dbReference type="ARBA" id="ARBA00022018"/>
    </source>
</evidence>
<accession>A0A0P4W684</accession>
<keyword evidence="11 14" id="KW-0472">Membrane</keyword>
<evidence type="ECO:0000259" key="15">
    <source>
        <dbReference type="Pfam" id="PF00534"/>
    </source>
</evidence>
<dbReference type="InterPro" id="IPR001296">
    <property type="entry name" value="Glyco_trans_1"/>
</dbReference>
<sequence length="504" mass="56886">MIQTINNIRDSMLEMFELVSQMFSLSVRVWSLAITVLLQLLVILVGLLCLCWVLLKFCVYTLPRGDPGQIHVAFFHPYCNAGGGGERVLWCAIRSLQKKYKNIKCYIYTGDTEASPEEILQKAKDRFNVTLPQPVEFIFLRSRSIVEAKYYPFLTLFMQSIGSIMLAGEALSKFRPDIFFDSMGYAFTYPVFRFIGGCVVGCYTHYPTISTDMLNRVSDRLESHNNRRFIANSAVFSFAKMVYYRVFAELYSLVGWSAQVVMVNSSWTHGHISSLWGVNRRIHIVYPPCDTEKFKSLEIIPDVEKKVKSIVSIGQIRPEKDHALQLKALHRLCEIVDPATETQLVIIGGCRNEEDHQRVTALKDLAASLNIEDKVVWKLNAPFDDLLECVQQGTIGLHTMWCEHFGICVVECMAGGLIMVAHDSGGPKMDIVVDYEGQQTGYRALDVESYAQAMKTVLESSSETKESMRLAAKSSVDRFSDAEFEMAFLGACESLFSSTNVVLN</sequence>
<keyword evidence="7 14" id="KW-0808">Transferase</keyword>
<evidence type="ECO:0000256" key="7">
    <source>
        <dbReference type="ARBA" id="ARBA00022679"/>
    </source>
</evidence>
<comment type="catalytic activity">
    <reaction evidence="12 14">
        <text>an alpha-D-Man-(1-&gt;3)-[alpha-D-Man-(1-&gt;6)]-beta-D-Man-(1-&gt;4)-beta-D-GlcNAc-(1-&gt;4)-alpha-D-GlcNAc-diphospho-di-trans,poly-cis-dolichol + 2 GDP-alpha-D-mannose = an alpha-D-Man-(1-&gt;2)-alpha-D-Man-(1-&gt;2)-alpha-D-Man-(1-&gt;3)-[alpha-D-Man-(1-&gt;6)]-beta-D-Man-(1-&gt;4)-beta-D-GlcNAc-(1-&gt;4)-alpha-D-GlcNAc-diphospho-di-trans,poly-cis-dolichol + 2 GDP + 2 H(+)</text>
        <dbReference type="Rhea" id="RHEA:29523"/>
        <dbReference type="Rhea" id="RHEA-COMP:19515"/>
        <dbReference type="Rhea" id="RHEA-COMP:19516"/>
        <dbReference type="ChEBI" id="CHEBI:15378"/>
        <dbReference type="ChEBI" id="CHEBI:57527"/>
        <dbReference type="ChEBI" id="CHEBI:58189"/>
        <dbReference type="ChEBI" id="CHEBI:132511"/>
        <dbReference type="ChEBI" id="CHEBI:132515"/>
        <dbReference type="EC" id="2.4.1.131"/>
    </reaction>
    <physiologicalReaction direction="left-to-right" evidence="12 14">
        <dbReference type="Rhea" id="RHEA:29524"/>
    </physiologicalReaction>
</comment>
<dbReference type="UniPathway" id="UPA00378"/>
<proteinExistence type="inferred from homology"/>
<evidence type="ECO:0000256" key="2">
    <source>
        <dbReference type="ARBA" id="ARBA00004922"/>
    </source>
</evidence>
<evidence type="ECO:0000256" key="12">
    <source>
        <dbReference type="ARBA" id="ARBA00045065"/>
    </source>
</evidence>
<keyword evidence="9 14" id="KW-0256">Endoplasmic reticulum</keyword>
<dbReference type="GO" id="GO:0004377">
    <property type="term" value="F:GDP-Man:Man(3)GlcNAc(2)-PP-Dol alpha-1,2-mannosyltransferase activity"/>
    <property type="evidence" value="ECO:0007669"/>
    <property type="project" value="UniProtKB-UniRule"/>
</dbReference>
<feature type="domain" description="Glycosyl transferase family 1" evidence="15">
    <location>
        <begin position="304"/>
        <end position="473"/>
    </location>
</feature>
<dbReference type="Pfam" id="PF15924">
    <property type="entry name" value="ALG11_N"/>
    <property type="match status" value="1"/>
</dbReference>
<dbReference type="PANTHER" id="PTHR45919:SF1">
    <property type="entry name" value="GDP-MAN:MAN(3)GLCNAC(2)-PP-DOL ALPHA-1,2-MANNOSYLTRANSFERASE"/>
    <property type="match status" value="1"/>
</dbReference>
<dbReference type="AlphaFoldDB" id="A0A0P4W684"/>
<dbReference type="GO" id="GO:0006487">
    <property type="term" value="P:protein N-linked glycosylation"/>
    <property type="evidence" value="ECO:0007669"/>
    <property type="project" value="TreeGrafter"/>
</dbReference>
<comment type="function">
    <text evidence="13">GDP-Man:Man(3)GlcNAc(2)-PP-Dol alpha-1,2-mannosyltransferase that operates in the biosynthetic pathway of dolichol-linked oligosaccharides, the glycan precursors employed in protein asparagine (N)-glycosylation. The assembly of dolichol-linked oligosaccharides begins on the cytosolic side of the endoplasmic reticulum membrane and finishes in its lumen. The sequential addition of sugars to dolichol pyrophosphate produces dolichol-linked oligosaccharides containing fourteen sugars, including two GlcNAcs, nine mannoses and three glucoses. Once assembled, the oligosaccharide is transferred from the lipid to nascent proteins by oligosaccharyltransferases. Catalyzes, on the cytoplasmic face of the endoplasmic reticulum, the addition of the fourth and fifth mannose residues to the dolichol-linked oligosaccharide chain, to produce Man(5)GlcNAc(2)-PP-dolichol core oligosaccharide. Man(5)GlcNAc(2)-PP-dolichol is a substrate for ALG3, the following enzyme in the biosynthetic pathway.</text>
</comment>
<comment type="pathway">
    <text evidence="2 14">Protein modification; protein glycosylation.</text>
</comment>
<dbReference type="GO" id="GO:0005789">
    <property type="term" value="C:endoplasmic reticulum membrane"/>
    <property type="evidence" value="ECO:0007669"/>
    <property type="project" value="UniProtKB-SubCell"/>
</dbReference>
<feature type="transmembrane region" description="Helical" evidence="14">
    <location>
        <begin position="150"/>
        <end position="167"/>
    </location>
</feature>
<dbReference type="CDD" id="cd03806">
    <property type="entry name" value="GT4_ALG11-like"/>
    <property type="match status" value="1"/>
</dbReference>
<dbReference type="SUPFAM" id="SSF53756">
    <property type="entry name" value="UDP-Glycosyltransferase/glycogen phosphorylase"/>
    <property type="match status" value="1"/>
</dbReference>
<comment type="subcellular location">
    <subcellularLocation>
        <location evidence="1">Endoplasmic reticulum membrane</location>
        <topology evidence="1">Single-pass membrane protein</topology>
    </subcellularLocation>
</comment>
<dbReference type="EC" id="2.4.1.131" evidence="4 14"/>
<dbReference type="EMBL" id="GDRN01083501">
    <property type="protein sequence ID" value="JAI61657.1"/>
    <property type="molecule type" value="Transcribed_RNA"/>
</dbReference>
<evidence type="ECO:0000256" key="3">
    <source>
        <dbReference type="ARBA" id="ARBA00009481"/>
    </source>
</evidence>
<evidence type="ECO:0000256" key="11">
    <source>
        <dbReference type="ARBA" id="ARBA00023136"/>
    </source>
</evidence>
<keyword evidence="6 14" id="KW-0328">Glycosyltransferase</keyword>
<evidence type="ECO:0000256" key="9">
    <source>
        <dbReference type="ARBA" id="ARBA00022824"/>
    </source>
</evidence>
<protein>
    <recommendedName>
        <fullName evidence="5 14">GDP-Man:Man(3)GlcNAc(2)-PP-Dol alpha-1,2-mannosyltransferase</fullName>
        <ecNumber evidence="4 14">2.4.1.131</ecNumber>
    </recommendedName>
</protein>
<dbReference type="InterPro" id="IPR031814">
    <property type="entry name" value="ALG11_N"/>
</dbReference>
<evidence type="ECO:0000256" key="6">
    <source>
        <dbReference type="ARBA" id="ARBA00022676"/>
    </source>
</evidence>
<dbReference type="PANTHER" id="PTHR45919">
    <property type="entry name" value="GDP-MAN:MAN(3)GLCNAC(2)-PP-DOL ALPHA-1,2-MANNOSYLTRANSFERASE"/>
    <property type="match status" value="1"/>
</dbReference>
<evidence type="ECO:0000256" key="14">
    <source>
        <dbReference type="RuleBase" id="RU367051"/>
    </source>
</evidence>
<feature type="transmembrane region" description="Helical" evidence="14">
    <location>
        <begin position="187"/>
        <end position="206"/>
    </location>
</feature>
<evidence type="ECO:0000256" key="13">
    <source>
        <dbReference type="ARBA" id="ARBA00045128"/>
    </source>
</evidence>
<keyword evidence="10 14" id="KW-1133">Transmembrane helix</keyword>
<feature type="domain" description="ALG11 mannosyltransferase N-terminal" evidence="16">
    <location>
        <begin position="71"/>
        <end position="276"/>
    </location>
</feature>
<dbReference type="InterPro" id="IPR038013">
    <property type="entry name" value="ALG11"/>
</dbReference>
<evidence type="ECO:0000259" key="16">
    <source>
        <dbReference type="Pfam" id="PF15924"/>
    </source>
</evidence>